<accession>A0A409WH35</accession>
<gene>
    <name evidence="2" type="ORF">CVT26_005386</name>
</gene>
<evidence type="ECO:0000256" key="1">
    <source>
        <dbReference type="SAM" id="MobiDB-lite"/>
    </source>
</evidence>
<dbReference type="EMBL" id="NHYE01005074">
    <property type="protein sequence ID" value="PPQ77791.1"/>
    <property type="molecule type" value="Genomic_DNA"/>
</dbReference>
<feature type="region of interest" description="Disordered" evidence="1">
    <location>
        <begin position="1"/>
        <end position="46"/>
    </location>
</feature>
<reference evidence="2 3" key="1">
    <citation type="journal article" date="2018" name="Evol. Lett.">
        <title>Horizontal gene cluster transfer increased hallucinogenic mushroom diversity.</title>
        <authorList>
            <person name="Reynolds H.T."/>
            <person name="Vijayakumar V."/>
            <person name="Gluck-Thaler E."/>
            <person name="Korotkin H.B."/>
            <person name="Matheny P.B."/>
            <person name="Slot J.C."/>
        </authorList>
    </citation>
    <scope>NUCLEOTIDE SEQUENCE [LARGE SCALE GENOMIC DNA]</scope>
    <source>
        <strain evidence="2 3">SRW20</strain>
    </source>
</reference>
<evidence type="ECO:0000313" key="3">
    <source>
        <dbReference type="Proteomes" id="UP000284706"/>
    </source>
</evidence>
<dbReference type="AlphaFoldDB" id="A0A409WH35"/>
<comment type="caution">
    <text evidence="2">The sequence shown here is derived from an EMBL/GenBank/DDBJ whole genome shotgun (WGS) entry which is preliminary data.</text>
</comment>
<dbReference type="OrthoDB" id="3067692at2759"/>
<sequence>MNHSTDAQGRLAVNHPKKRAYMQIPEDPRPTKRTKPRSHGAPAPRMPLTATKKASAITTRSTTGPSLSFEVENNDLPFNVRISGKQLSPDGANFCIGCKDGGELQLCRTCHFGWCSVCVVFPAGAPCPLCHLYPGHHLLKNGESWGTKSDQPYKWDGQHIFFHGTVPSREMFTPCNGEPLAILSIRLRSIDRFECATETIYHRLFHFLQGNLAYIDMPFDFDGNGIDVWGKQVKNLVKEFTSGKLKRFRRIAAYFVGHSDPERGDLHFTVDNKGASSVSEVFNTIFTTPLLKIIAASQNPTLTLMTCGGVLTHEASLTDLRELAEQGPFMHLIAFEQPRLQIYYLSGLLEKFALNLYVHNKLRLDASLVGEEHTGAHTSIAMFNKAGGTTRYIWAHEVIRPFGQHPALQCHQCAVFRSWKKVATSDSTVIRLQCRTKGCTGFQEFKALSGFTLVKGVNTHGKWYKLSDVD</sequence>
<proteinExistence type="predicted"/>
<dbReference type="STRING" id="231916.A0A409WH35"/>
<dbReference type="Proteomes" id="UP000284706">
    <property type="component" value="Unassembled WGS sequence"/>
</dbReference>
<name>A0A409WH35_9AGAR</name>
<dbReference type="InParanoid" id="A0A409WH35"/>
<protein>
    <submittedName>
        <fullName evidence="2">Uncharacterized protein</fullName>
    </submittedName>
</protein>
<keyword evidence="3" id="KW-1185">Reference proteome</keyword>
<evidence type="ECO:0000313" key="2">
    <source>
        <dbReference type="EMBL" id="PPQ77791.1"/>
    </source>
</evidence>
<organism evidence="2 3">
    <name type="scientific">Gymnopilus dilepis</name>
    <dbReference type="NCBI Taxonomy" id="231916"/>
    <lineage>
        <taxon>Eukaryota</taxon>
        <taxon>Fungi</taxon>
        <taxon>Dikarya</taxon>
        <taxon>Basidiomycota</taxon>
        <taxon>Agaricomycotina</taxon>
        <taxon>Agaricomycetes</taxon>
        <taxon>Agaricomycetidae</taxon>
        <taxon>Agaricales</taxon>
        <taxon>Agaricineae</taxon>
        <taxon>Hymenogastraceae</taxon>
        <taxon>Gymnopilus</taxon>
    </lineage>
</organism>